<proteinExistence type="predicted"/>
<organism evidence="1 2">
    <name type="scientific">Limosilactobacillus balticus</name>
    <dbReference type="NCBI Taxonomy" id="2759747"/>
    <lineage>
        <taxon>Bacteria</taxon>
        <taxon>Bacillati</taxon>
        <taxon>Bacillota</taxon>
        <taxon>Bacilli</taxon>
        <taxon>Lactobacillales</taxon>
        <taxon>Lactobacillaceae</taxon>
        <taxon>Limosilactobacillus</taxon>
    </lineage>
</organism>
<sequence>MYKNVEEFINTLNKKEKVFLTANLLMARYRYLTRKDAIEVASKNKDKLDIFIEDEIEEILKIGPERNYIKI</sequence>
<dbReference type="RefSeq" id="WP_231796073.1">
    <property type="nucleotide sequence ID" value="NZ_JAJPDJ010000073.1"/>
</dbReference>
<reference evidence="1 2" key="1">
    <citation type="submission" date="2021-12" db="EMBL/GenBank/DDBJ databases">
        <title>A phylogenomic analysis of Limosilactobacillus reuteri reveals ancient and stable evolutionary relationships with rodents and birds and zoonotic transmission to humans.</title>
        <authorList>
            <person name="Li F."/>
            <person name="Li X."/>
            <person name="Cheng C."/>
            <person name="Tollenaar S."/>
            <person name="Zhang J.S."/>
            <person name="Simpson D."/>
            <person name="Tasseva G."/>
            <person name="Perez-Munoz M.E."/>
            <person name="Frese S."/>
            <person name="Gaenzle M.G."/>
            <person name="Walter J."/>
            <person name="Zheng J."/>
        </authorList>
    </citation>
    <scope>NUCLEOTIDE SEQUENCE [LARGE SCALE GENOMIC DNA]</scope>
    <source>
        <strain evidence="1 2">WF-AF5-A</strain>
    </source>
</reference>
<keyword evidence="2" id="KW-1185">Reference proteome</keyword>
<name>A0ABS8RES4_9LACO</name>
<evidence type="ECO:0000313" key="2">
    <source>
        <dbReference type="Proteomes" id="UP001200032"/>
    </source>
</evidence>
<dbReference type="Proteomes" id="UP001200032">
    <property type="component" value="Unassembled WGS sequence"/>
</dbReference>
<evidence type="ECO:0000313" key="1">
    <source>
        <dbReference type="EMBL" id="MCD7139532.1"/>
    </source>
</evidence>
<gene>
    <name evidence="1" type="ORF">LTY59_10005</name>
</gene>
<accession>A0ABS8RES4</accession>
<dbReference type="EMBL" id="JAJPDJ010000073">
    <property type="protein sequence ID" value="MCD7139532.1"/>
    <property type="molecule type" value="Genomic_DNA"/>
</dbReference>
<comment type="caution">
    <text evidence="1">The sequence shown here is derived from an EMBL/GenBank/DDBJ whole genome shotgun (WGS) entry which is preliminary data.</text>
</comment>
<protein>
    <submittedName>
        <fullName evidence="1">Uncharacterized protein</fullName>
    </submittedName>
</protein>